<dbReference type="GO" id="GO:0004530">
    <property type="term" value="F:deoxyribonuclease I activity"/>
    <property type="evidence" value="ECO:0007669"/>
    <property type="project" value="TreeGrafter"/>
</dbReference>
<dbReference type="Gene3D" id="3.60.10.10">
    <property type="entry name" value="Endonuclease/exonuclease/phosphatase"/>
    <property type="match status" value="1"/>
</dbReference>
<evidence type="ECO:0000256" key="5">
    <source>
        <dbReference type="ARBA" id="ARBA00022801"/>
    </source>
</evidence>
<dbReference type="GO" id="GO:0005634">
    <property type="term" value="C:nucleus"/>
    <property type="evidence" value="ECO:0007669"/>
    <property type="project" value="TreeGrafter"/>
</dbReference>
<dbReference type="PANTHER" id="PTHR11371">
    <property type="entry name" value="DEOXYRIBONUCLEASE"/>
    <property type="match status" value="1"/>
</dbReference>
<evidence type="ECO:0000259" key="9">
    <source>
        <dbReference type="Pfam" id="PF03372"/>
    </source>
</evidence>
<dbReference type="FunFam" id="3.60.10.10:FF:000007">
    <property type="entry name" value="Deoxyribonuclease"/>
    <property type="match status" value="1"/>
</dbReference>
<keyword evidence="4 7" id="KW-0255">Endonuclease</keyword>
<feature type="domain" description="Endonuclease/exonuclease/phosphatase" evidence="9">
    <location>
        <begin position="5"/>
        <end position="252"/>
    </location>
</feature>
<dbReference type="CDD" id="cd10282">
    <property type="entry name" value="DNase1"/>
    <property type="match status" value="1"/>
</dbReference>
<dbReference type="InterPro" id="IPR005135">
    <property type="entry name" value="Endo/exonuclease/phosphatase"/>
</dbReference>
<dbReference type="Pfam" id="PF03372">
    <property type="entry name" value="Exo_endo_phos"/>
    <property type="match status" value="1"/>
</dbReference>
<sequence>MKIAAFNARRFGIKKCSNEKVFSIITSIVSRYDIIVILEVFDSKEKATKRLLSKLNSSKNGNCYNYILSKPLGRGEYKEQYLFIYREDAVKVQEVYQYEDQQEQDEDSFAREPCIVRFRSKKAGSKDFAVIPIHTTPKDSVQEIDELYDVFLVVKQKWKMQRVIFIGDFNADGAYVSKRKMKSIRLRTDPNFHWLIDDDVDTTANHSTDCSYDRIVVHDEIVDEIVPGSAKVFNIQEEFELTDAEVLAVSDHYPVEVELKERRKKK</sequence>
<dbReference type="GO" id="GO:0003677">
    <property type="term" value="F:DNA binding"/>
    <property type="evidence" value="ECO:0007669"/>
    <property type="project" value="TreeGrafter"/>
</dbReference>
<evidence type="ECO:0000313" key="10">
    <source>
        <dbReference type="Proteomes" id="UP000515156"/>
    </source>
</evidence>
<reference evidence="11" key="1">
    <citation type="submission" date="2025-08" db="UniProtKB">
        <authorList>
            <consortium name="RefSeq"/>
        </authorList>
    </citation>
    <scope>IDENTIFICATION</scope>
</reference>
<dbReference type="KEGG" id="muo:115472161"/>
<keyword evidence="3" id="KW-0732">Signal</keyword>
<proteinExistence type="inferred from homology"/>
<organism evidence="10 11">
    <name type="scientific">Microcaecilia unicolor</name>
    <dbReference type="NCBI Taxonomy" id="1415580"/>
    <lineage>
        <taxon>Eukaryota</taxon>
        <taxon>Metazoa</taxon>
        <taxon>Chordata</taxon>
        <taxon>Craniata</taxon>
        <taxon>Vertebrata</taxon>
        <taxon>Euteleostomi</taxon>
        <taxon>Amphibia</taxon>
        <taxon>Gymnophiona</taxon>
        <taxon>Siphonopidae</taxon>
        <taxon>Microcaecilia</taxon>
    </lineage>
</organism>
<feature type="active site" evidence="8">
    <location>
        <position position="134"/>
    </location>
</feature>
<dbReference type="PRINTS" id="PR00130">
    <property type="entry name" value="DNASEI"/>
</dbReference>
<dbReference type="InParanoid" id="A0A6P7YGF2"/>
<dbReference type="Proteomes" id="UP000515156">
    <property type="component" value="Chromosome 6"/>
</dbReference>
<keyword evidence="10" id="KW-1185">Reference proteome</keyword>
<protein>
    <recommendedName>
        <fullName evidence="7">Deoxyribonuclease</fullName>
    </recommendedName>
</protein>
<gene>
    <name evidence="11" type="primary">LOC115472161</name>
</gene>
<dbReference type="PIRSF" id="PIRSF000988">
    <property type="entry name" value="DNase_I_euk"/>
    <property type="match status" value="1"/>
</dbReference>
<dbReference type="SMART" id="SM00476">
    <property type="entry name" value="DNaseIc"/>
    <property type="match status" value="1"/>
</dbReference>
<dbReference type="InterPro" id="IPR036691">
    <property type="entry name" value="Endo/exonu/phosph_ase_sf"/>
</dbReference>
<keyword evidence="5 7" id="KW-0378">Hydrolase</keyword>
<dbReference type="InterPro" id="IPR016202">
    <property type="entry name" value="DNase_I"/>
</dbReference>
<dbReference type="SUPFAM" id="SSF56219">
    <property type="entry name" value="DNase I-like"/>
    <property type="match status" value="1"/>
</dbReference>
<feature type="active site" evidence="8">
    <location>
        <position position="79"/>
    </location>
</feature>
<name>A0A6P7YGF2_9AMPH</name>
<evidence type="ECO:0000256" key="1">
    <source>
        <dbReference type="ARBA" id="ARBA00007359"/>
    </source>
</evidence>
<dbReference type="GeneID" id="115472161"/>
<dbReference type="AlphaFoldDB" id="A0A6P7YGF2"/>
<keyword evidence="2 7" id="KW-0540">Nuclease</keyword>
<comment type="similarity">
    <text evidence="1 7">Belongs to the DNase I family.</text>
</comment>
<dbReference type="GO" id="GO:0006308">
    <property type="term" value="P:DNA catabolic process"/>
    <property type="evidence" value="ECO:0007669"/>
    <property type="project" value="InterPro"/>
</dbReference>
<dbReference type="RefSeq" id="XP_030062170.1">
    <property type="nucleotide sequence ID" value="XM_030206310.1"/>
</dbReference>
<dbReference type="PANTHER" id="PTHR11371:SF26">
    <property type="entry name" value="DEOXYRIBONUCLEASE"/>
    <property type="match status" value="1"/>
</dbReference>
<evidence type="ECO:0000256" key="7">
    <source>
        <dbReference type="PIRNR" id="PIRNR000988"/>
    </source>
</evidence>
<evidence type="ECO:0000256" key="2">
    <source>
        <dbReference type="ARBA" id="ARBA00022722"/>
    </source>
</evidence>
<evidence type="ECO:0000256" key="6">
    <source>
        <dbReference type="ARBA" id="ARBA00023157"/>
    </source>
</evidence>
<evidence type="ECO:0000256" key="8">
    <source>
        <dbReference type="PIRSR" id="PIRSR000988-1"/>
    </source>
</evidence>
<evidence type="ECO:0000256" key="3">
    <source>
        <dbReference type="ARBA" id="ARBA00022729"/>
    </source>
</evidence>
<dbReference type="OrthoDB" id="10061407at2759"/>
<keyword evidence="6" id="KW-1015">Disulfide bond</keyword>
<evidence type="ECO:0000313" key="11">
    <source>
        <dbReference type="RefSeq" id="XP_030062170.1"/>
    </source>
</evidence>
<evidence type="ECO:0000256" key="4">
    <source>
        <dbReference type="ARBA" id="ARBA00022759"/>
    </source>
</evidence>
<accession>A0A6P7YGF2</accession>